<dbReference type="PANTHER" id="PTHR33495">
    <property type="entry name" value="ANTI-SIGMA FACTOR ANTAGONIST TM_1081-RELATED-RELATED"/>
    <property type="match status" value="1"/>
</dbReference>
<protein>
    <recommendedName>
        <fullName evidence="2">Anti-sigma factor antagonist</fullName>
    </recommendedName>
</protein>
<keyword evidence="5" id="KW-1185">Reference proteome</keyword>
<reference evidence="4 5" key="1">
    <citation type="submission" date="2015-09" db="EMBL/GenBank/DDBJ databases">
        <title>Complete genome sequence of Defluviimonas alba cai42t isolated from an oilfield in Xinjiang.</title>
        <authorList>
            <person name="Geng S."/>
            <person name="Pan X."/>
            <person name="Wu X."/>
        </authorList>
    </citation>
    <scope>NUCLEOTIDE SEQUENCE [LARGE SCALE GENOMIC DNA]</scope>
    <source>
        <strain evidence="5">cai42</strain>
    </source>
</reference>
<dbReference type="Proteomes" id="UP000076128">
    <property type="component" value="Chromosome"/>
</dbReference>
<evidence type="ECO:0000256" key="1">
    <source>
        <dbReference type="ARBA" id="ARBA00009013"/>
    </source>
</evidence>
<dbReference type="Gene3D" id="3.30.750.24">
    <property type="entry name" value="STAS domain"/>
    <property type="match status" value="1"/>
</dbReference>
<dbReference type="Pfam" id="PF01740">
    <property type="entry name" value="STAS"/>
    <property type="match status" value="1"/>
</dbReference>
<dbReference type="KEGG" id="daa:AKL17_4661"/>
<dbReference type="OrthoDB" id="9796076at2"/>
<dbReference type="GO" id="GO:0043856">
    <property type="term" value="F:anti-sigma factor antagonist activity"/>
    <property type="evidence" value="ECO:0007669"/>
    <property type="project" value="InterPro"/>
</dbReference>
<dbReference type="PATRIC" id="fig|1335048.3.peg.4838"/>
<dbReference type="NCBIfam" id="TIGR00377">
    <property type="entry name" value="ant_ant_sig"/>
    <property type="match status" value="1"/>
</dbReference>
<organism evidence="4 5">
    <name type="scientific">Frigidibacter mobilis</name>
    <dbReference type="NCBI Taxonomy" id="1335048"/>
    <lineage>
        <taxon>Bacteria</taxon>
        <taxon>Pseudomonadati</taxon>
        <taxon>Pseudomonadota</taxon>
        <taxon>Alphaproteobacteria</taxon>
        <taxon>Rhodobacterales</taxon>
        <taxon>Paracoccaceae</taxon>
        <taxon>Frigidibacter</taxon>
    </lineage>
</organism>
<dbReference type="EMBL" id="CP012661">
    <property type="protein sequence ID" value="AMY71871.1"/>
    <property type="molecule type" value="Genomic_DNA"/>
</dbReference>
<dbReference type="RefSeq" id="WP_066817647.1">
    <property type="nucleotide sequence ID" value="NZ_CP012661.1"/>
</dbReference>
<evidence type="ECO:0000313" key="4">
    <source>
        <dbReference type="EMBL" id="AMY71871.1"/>
    </source>
</evidence>
<accession>A0A159Z8N5</accession>
<evidence type="ECO:0000259" key="3">
    <source>
        <dbReference type="PROSITE" id="PS50801"/>
    </source>
</evidence>
<dbReference type="PANTHER" id="PTHR33495:SF2">
    <property type="entry name" value="ANTI-SIGMA FACTOR ANTAGONIST TM_1081-RELATED"/>
    <property type="match status" value="1"/>
</dbReference>
<dbReference type="PROSITE" id="PS50801">
    <property type="entry name" value="STAS"/>
    <property type="match status" value="1"/>
</dbReference>
<dbReference type="InterPro" id="IPR036513">
    <property type="entry name" value="STAS_dom_sf"/>
</dbReference>
<gene>
    <name evidence="4" type="ORF">AKL17_4661</name>
</gene>
<comment type="similarity">
    <text evidence="1 2">Belongs to the anti-sigma-factor antagonist family.</text>
</comment>
<dbReference type="STRING" id="1335048.AKL17_4661"/>
<sequence>MKLYAEAQAGALHVQVHDERIDAAVAIRFKDKMREIALQPSDRVVLDLSRVTFVDSSGLGAIVAVMKALAPARRLELAGLTPNVAKVFRLTRMDSVFTIHSAAETTAIVPAAAAVAARHGD</sequence>
<dbReference type="SUPFAM" id="SSF52091">
    <property type="entry name" value="SpoIIaa-like"/>
    <property type="match status" value="1"/>
</dbReference>
<dbReference type="CDD" id="cd07043">
    <property type="entry name" value="STAS_anti-anti-sigma_factors"/>
    <property type="match status" value="1"/>
</dbReference>
<name>A0A159Z8N5_9RHOB</name>
<evidence type="ECO:0000313" key="5">
    <source>
        <dbReference type="Proteomes" id="UP000076128"/>
    </source>
</evidence>
<proteinExistence type="inferred from homology"/>
<evidence type="ECO:0000256" key="2">
    <source>
        <dbReference type="RuleBase" id="RU003749"/>
    </source>
</evidence>
<dbReference type="AlphaFoldDB" id="A0A159Z8N5"/>
<dbReference type="InterPro" id="IPR003658">
    <property type="entry name" value="Anti-sigma_ant"/>
</dbReference>
<dbReference type="InterPro" id="IPR002645">
    <property type="entry name" value="STAS_dom"/>
</dbReference>
<feature type="domain" description="STAS" evidence="3">
    <location>
        <begin position="21"/>
        <end position="116"/>
    </location>
</feature>